<dbReference type="InterPro" id="IPR012354">
    <property type="entry name" value="Esterase_lipase"/>
</dbReference>
<feature type="domain" description="AB hydrolase-1" evidence="1">
    <location>
        <begin position="21"/>
        <end position="233"/>
    </location>
</feature>
<dbReference type="EMBL" id="LNQE01001866">
    <property type="protein sequence ID" value="KUG03833.1"/>
    <property type="molecule type" value="Genomic_DNA"/>
</dbReference>
<dbReference type="InterPro" id="IPR029058">
    <property type="entry name" value="AB_hydrolase_fold"/>
</dbReference>
<dbReference type="SUPFAM" id="SSF53474">
    <property type="entry name" value="alpha/beta-Hydrolases"/>
    <property type="match status" value="1"/>
</dbReference>
<sequence>MKKVNPKAKPFYFKGKTDNALLFLHGFTASPSELLPTAELLHEINGCTVSGILLPGHGTHPADLNTTTWQDWYEAVQEEGEKLLERYPHVFVAGLSMGGLLSLHAGIHLQGLNGVVAINAPVFTQYRLLSAAAPLMQHMLPYFTKGARKDDELARKGRFDYNCYPVRAYTSLTQLRNTIIKELEELRLPSMLVQSLRDRAVRSGSVEYIKDHLPNSRVKMVTLPKSGHIATMDEEKNILVHELVEFMESESKIDNRGI</sequence>
<dbReference type="PIRSF" id="PIRSF017388">
    <property type="entry name" value="Esterase_lipase"/>
    <property type="match status" value="1"/>
</dbReference>
<name>A0A0W8E5T7_9ZZZZ</name>
<dbReference type="Pfam" id="PF12697">
    <property type="entry name" value="Abhydrolase_6"/>
    <property type="match status" value="1"/>
</dbReference>
<comment type="caution">
    <text evidence="2">The sequence shown here is derived from an EMBL/GenBank/DDBJ whole genome shotgun (WGS) entry which is preliminary data.</text>
</comment>
<evidence type="ECO:0000259" key="1">
    <source>
        <dbReference type="Pfam" id="PF12697"/>
    </source>
</evidence>
<dbReference type="GO" id="GO:0052689">
    <property type="term" value="F:carboxylic ester hydrolase activity"/>
    <property type="evidence" value="ECO:0007669"/>
    <property type="project" value="InterPro"/>
</dbReference>
<gene>
    <name evidence="2" type="ORF">ASZ90_018730</name>
</gene>
<dbReference type="AlphaFoldDB" id="A0A0W8E5T7"/>
<dbReference type="Gene3D" id="3.40.50.1820">
    <property type="entry name" value="alpha/beta hydrolase"/>
    <property type="match status" value="1"/>
</dbReference>
<reference evidence="2" key="1">
    <citation type="journal article" date="2015" name="Proc. Natl. Acad. Sci. U.S.A.">
        <title>Networks of energetic and metabolic interactions define dynamics in microbial communities.</title>
        <authorList>
            <person name="Embree M."/>
            <person name="Liu J.K."/>
            <person name="Al-Bassam M.M."/>
            <person name="Zengler K."/>
        </authorList>
    </citation>
    <scope>NUCLEOTIDE SEQUENCE</scope>
</reference>
<protein>
    <submittedName>
        <fullName evidence="2">Putative esterase/lipase</fullName>
    </submittedName>
</protein>
<evidence type="ECO:0000313" key="2">
    <source>
        <dbReference type="EMBL" id="KUG03833.1"/>
    </source>
</evidence>
<dbReference type="InterPro" id="IPR000073">
    <property type="entry name" value="AB_hydrolase_1"/>
</dbReference>
<organism evidence="2">
    <name type="scientific">hydrocarbon metagenome</name>
    <dbReference type="NCBI Taxonomy" id="938273"/>
    <lineage>
        <taxon>unclassified sequences</taxon>
        <taxon>metagenomes</taxon>
        <taxon>ecological metagenomes</taxon>
    </lineage>
</organism>
<accession>A0A0W8E5T7</accession>
<proteinExistence type="predicted"/>